<dbReference type="PANTHER" id="PTHR47290:SF4">
    <property type="entry name" value="RING FINGER PROTEIN"/>
    <property type="match status" value="1"/>
</dbReference>
<proteinExistence type="predicted"/>
<dbReference type="InterPro" id="IPR044171">
    <property type="entry name" value="LAX2-like"/>
</dbReference>
<gene>
    <name evidence="1" type="ORF">RND71_002255</name>
</gene>
<evidence type="ECO:0000313" key="1">
    <source>
        <dbReference type="EMBL" id="KAK4380393.1"/>
    </source>
</evidence>
<dbReference type="Proteomes" id="UP001291623">
    <property type="component" value="Unassembled WGS sequence"/>
</dbReference>
<dbReference type="PANTHER" id="PTHR47290">
    <property type="entry name" value="RING FINGER PROTEIN"/>
    <property type="match status" value="1"/>
</dbReference>
<comment type="caution">
    <text evidence="1">The sequence shown here is derived from an EMBL/GenBank/DDBJ whole genome shotgun (WGS) entry which is preliminary data.</text>
</comment>
<dbReference type="AlphaFoldDB" id="A0AAE1VRT1"/>
<sequence length="274" mass="30057">MTSAPRRWLGFQGGAAAPWWSAAALIRLFEIMNSLDNRRRNSMVERRGANTNFQKPKGYCLSGAAALINSAATPPDKDNIREKAKDPVDEEKGWLQLSIGGHTYMSTNNKPEGNSGRSGGLVELDLLATDGIISTSSEQKTSTNVCIVDNSPTVHTFPHHNIHEFRAPPPRTQQLMMTPTSSSTSLFLQQYPGAGTSSTMFPQQEIINWGFRPMQQPIQQNINLSLVSAGSHFGPGPFPVLGCPGPSSIDFRVIHPPRRPHSVLWFSLQPSLNQ</sequence>
<reference evidence="1" key="1">
    <citation type="submission" date="2023-12" db="EMBL/GenBank/DDBJ databases">
        <title>Genome assembly of Anisodus tanguticus.</title>
        <authorList>
            <person name="Wang Y.-J."/>
        </authorList>
    </citation>
    <scope>NUCLEOTIDE SEQUENCE</scope>
    <source>
        <strain evidence="1">KB-2021</strain>
        <tissue evidence="1">Leaf</tissue>
    </source>
</reference>
<name>A0AAE1VRT1_9SOLA</name>
<accession>A0AAE1VRT1</accession>
<keyword evidence="2" id="KW-1185">Reference proteome</keyword>
<organism evidence="1 2">
    <name type="scientific">Anisodus tanguticus</name>
    <dbReference type="NCBI Taxonomy" id="243964"/>
    <lineage>
        <taxon>Eukaryota</taxon>
        <taxon>Viridiplantae</taxon>
        <taxon>Streptophyta</taxon>
        <taxon>Embryophyta</taxon>
        <taxon>Tracheophyta</taxon>
        <taxon>Spermatophyta</taxon>
        <taxon>Magnoliopsida</taxon>
        <taxon>eudicotyledons</taxon>
        <taxon>Gunneridae</taxon>
        <taxon>Pentapetalae</taxon>
        <taxon>asterids</taxon>
        <taxon>lamiids</taxon>
        <taxon>Solanales</taxon>
        <taxon>Solanaceae</taxon>
        <taxon>Solanoideae</taxon>
        <taxon>Hyoscyameae</taxon>
        <taxon>Anisodus</taxon>
    </lineage>
</organism>
<dbReference type="EMBL" id="JAVYJV010000001">
    <property type="protein sequence ID" value="KAK4380393.1"/>
    <property type="molecule type" value="Genomic_DNA"/>
</dbReference>
<evidence type="ECO:0000313" key="2">
    <source>
        <dbReference type="Proteomes" id="UP001291623"/>
    </source>
</evidence>
<protein>
    <submittedName>
        <fullName evidence="1">Uncharacterized protein</fullName>
    </submittedName>
</protein>